<keyword evidence="2" id="KW-1185">Reference proteome</keyword>
<reference evidence="1" key="1">
    <citation type="submission" date="2021-03" db="EMBL/GenBank/DDBJ databases">
        <title>Evolutionary priming and transition to the ectomycorrhizal habit in an iconic lineage of mushroom-forming fungi: is preadaptation a requirement?</title>
        <authorList>
            <consortium name="DOE Joint Genome Institute"/>
            <person name="Looney B.P."/>
            <person name="Miyauchi S."/>
            <person name="Morin E."/>
            <person name="Drula E."/>
            <person name="Courty P.E."/>
            <person name="Chicoki N."/>
            <person name="Fauchery L."/>
            <person name="Kohler A."/>
            <person name="Kuo A."/>
            <person name="LaButti K."/>
            <person name="Pangilinan J."/>
            <person name="Lipzen A."/>
            <person name="Riley R."/>
            <person name="Andreopoulos W."/>
            <person name="He G."/>
            <person name="Johnson J."/>
            <person name="Barry K.W."/>
            <person name="Grigoriev I.V."/>
            <person name="Nagy L."/>
            <person name="Hibbett D."/>
            <person name="Henrissat B."/>
            <person name="Matheny P.B."/>
            <person name="Labbe J."/>
            <person name="Martin A.F."/>
        </authorList>
    </citation>
    <scope>NUCLEOTIDE SEQUENCE</scope>
    <source>
        <strain evidence="1">BPL698</strain>
    </source>
</reference>
<organism evidence="1 2">
    <name type="scientific">Russula earlei</name>
    <dbReference type="NCBI Taxonomy" id="71964"/>
    <lineage>
        <taxon>Eukaryota</taxon>
        <taxon>Fungi</taxon>
        <taxon>Dikarya</taxon>
        <taxon>Basidiomycota</taxon>
        <taxon>Agaricomycotina</taxon>
        <taxon>Agaricomycetes</taxon>
        <taxon>Russulales</taxon>
        <taxon>Russulaceae</taxon>
        <taxon>Russula</taxon>
    </lineage>
</organism>
<protein>
    <submittedName>
        <fullName evidence="1">Sec8 exocyst complex component-specific domain-containing protein</fullName>
    </submittedName>
</protein>
<proteinExistence type="predicted"/>
<name>A0ACC0UPR5_9AGAM</name>
<accession>A0ACC0UPR5</accession>
<evidence type="ECO:0000313" key="2">
    <source>
        <dbReference type="Proteomes" id="UP001207468"/>
    </source>
</evidence>
<gene>
    <name evidence="1" type="ORF">F5148DRAFT_972520</name>
</gene>
<comment type="caution">
    <text evidence="1">The sequence shown here is derived from an EMBL/GenBank/DDBJ whole genome shotgun (WGS) entry which is preliminary data.</text>
</comment>
<sequence length="1287" mass="143577">MSRQLPPFQSRRLPTPGMDTSSPATRPLQINRTPRPTTPSNAPPLVSNSSPTGPSRPQRSDLRANKAPDYSEYNATTLVQAPRDRRDSASTTKSNTSYSTINGNSSSSRTRRTPRSNTEEEPVTSPASLASVMSAFQNGLRKKAMKDDQWGARQQAIEAEHATQERIRRRMPGLKQPGSARTGDIDAVLDRIKDDWEFVIDPEFNPVDLALHILDDASAGKDMGSFRRTKLMLSQALKGSVDKHFQAFAAALPHHSSLLSHLGDTQTQIKNARTVLQEAKDALGNKRADLVQMWTRGQTLEEMLRILDEIERLRLVPDVLESLISEKRLLQAAILLVRSLKTIKKQDMLDIGAVADLRAYLIGQESALKDILIDELHNHLYLKSFWCENRWAVYAVGQQSIPRAEFEDEPLSLNDPTPHPDPSSSLTNRSPPSHSRLSRYLHDLSLRPNDPPGDINDSKIGGSGSGQGVPTTLSYSNPGGPSAAASFSSLSNLANVGPSEIQWNPETDSFVYIETLLESLSVLGKLGGALDIVTQRLPSEIFALVDNTVDEVSERAEYNRRTSLLLGVNAGSKDHSTYIVTSKAAFPGGLPLNTSISLADTTLVGHGLQFSPLQLRLTALESSAKHADHEVLRDLFWTLYSKLDAVMQGLRVVYEVANKIGSRRDFRDSSGTRPGALFPLSEIWMPVQAEVRRLVHDYLTDEEQGVMSGRNPVSSINDVLREGRFSRDRSKHVFRFADTNPKLITKALREHEDELDRVLKNTVPGLVQGSSETAIQATFVKVGTDEQLLGTDQHHRLLVKPDAFHISVIFQPILAFTDRVTEILPSGFEAARASSAVLDEFVLKVYLPQLEERVSLLFHQATTGPEAFIPDPSSTWLSTEPLVNASTTIMALINSLCAMLRTTPFHREDYARLILTVIIQFYQRCSDRFQTLISQASCDRDPRIALGAQWAQNSEIAAGLSDLYHTEAIPTRNELRRRERDAEAQLIGDKLIGKEDLIGPMRSVSALCNLYRSVSWFTTGLNQLKAMPEDSLSPTSAHQMDSSSVITPFTPSLPKLAPLNPDEQLQLPLSREMALRFHALLKTYDQLSELILHTIRIDVRCRVGHYLGLSLRHGNYCIDREVGEPDPHVIDLNLELGEYYDIVSSTLPPQEHKFVFHGVGFLMDDLLVYNARYISLANSLGMKKISRNILALQQCVKTIVHDPRDGELLRAKQYYSLFSLKPPDMLDLIRKEQTFAFEQYEVMLNLQCGVDQSRKDRSGAQARDKNYSMYIIDLHGLEMETQNDTDT</sequence>
<dbReference type="Proteomes" id="UP001207468">
    <property type="component" value="Unassembled WGS sequence"/>
</dbReference>
<dbReference type="EMBL" id="JAGFNK010000003">
    <property type="protein sequence ID" value="KAI9513074.1"/>
    <property type="molecule type" value="Genomic_DNA"/>
</dbReference>
<evidence type="ECO:0000313" key="1">
    <source>
        <dbReference type="EMBL" id="KAI9513074.1"/>
    </source>
</evidence>